<feature type="region of interest" description="Disordered" evidence="16">
    <location>
        <begin position="795"/>
        <end position="1005"/>
    </location>
</feature>
<keyword evidence="19" id="KW-1185">Reference proteome</keyword>
<feature type="compositionally biased region" description="Polar residues" evidence="16">
    <location>
        <begin position="843"/>
        <end position="855"/>
    </location>
</feature>
<evidence type="ECO:0000256" key="6">
    <source>
        <dbReference type="ARBA" id="ARBA00022454"/>
    </source>
</evidence>
<evidence type="ECO:0000256" key="3">
    <source>
        <dbReference type="ARBA" id="ARBA00004574"/>
    </source>
</evidence>
<dbReference type="Proteomes" id="UP000800041">
    <property type="component" value="Unassembled WGS sequence"/>
</dbReference>
<feature type="compositionally biased region" description="Gly residues" evidence="16">
    <location>
        <begin position="956"/>
        <end position="965"/>
    </location>
</feature>
<comment type="similarity">
    <text evidence="4">Belongs to the DEF1 family.</text>
</comment>
<evidence type="ECO:0000256" key="7">
    <source>
        <dbReference type="ARBA" id="ARBA00022490"/>
    </source>
</evidence>
<evidence type="ECO:0000256" key="15">
    <source>
        <dbReference type="ARBA" id="ARBA00023242"/>
    </source>
</evidence>
<keyword evidence="10" id="KW-0833">Ubl conjugation pathway</keyword>
<feature type="compositionally biased region" description="Polar residues" evidence="16">
    <location>
        <begin position="801"/>
        <end position="824"/>
    </location>
</feature>
<protein>
    <recommendedName>
        <fullName evidence="5">RNA polymerase II degradation factor 1</fullName>
    </recommendedName>
</protein>
<keyword evidence="14" id="KW-0234">DNA repair</keyword>
<dbReference type="AlphaFoldDB" id="A0A6G1GMV8"/>
<keyword evidence="9" id="KW-0227">DNA damage</keyword>
<sequence>MSEIASRPAPTRGRSSARGGRGGSRGGRSGGYRQTNGDHKDAQEIDTSAEEGELGELKQKYFSQVVILKELFPAWADADLVLALHETDGNLDNTIERITEGNVSQFSDVKKKTKDRSQSKVKHAPPGAPDIAAASTRPSRGRGAFESARGGRGRGTDRGRGGFRGGRGASANGVRNHTADSAIPSTTETSAWDTPLADSSETQEKPAWDTPGPSDGAPEVQGGGAETAAQSTAPESQKGSVIPTGGSKTTTWAKLFDKPKPAPAPPKPVATIAKEQTPPEVPSTSNGISQQSEADSVPVPSNDDTQIDGPETPDIAADAAVDEPVQPDLELTPSKDQLTEDNVEHLPDVSVAAPTGTAASTVASSRDIGSVAGTPANAVNTQQPIGRPPMGGFATSAYKATATPGRSASFQRRVLEQHEAVVMPGNHAVEKAAVQFGSMGLNGDADTLDVDEDREEAETRTQPPQHSPPTQPRASLPPAPRQAQPDITAQDGLPTPKAAPGLPPAPQAAQQSPIGNSAMSHQGSQGSHPYNQFGRYGQSNVPAELSAPAQKPYDPFGQQAAQSSFDAYGGHGQAQNQQHQSQSQLGGFSSAPNDYSSYQTTDQTRNAYQNYYGNSYGQQTGSTQQDAGAAQQRTGSAFGAAPSDSNYGNQSQVRRTFKQDFAQYARQNWVKMEGSDNPHIAAVLAGTSTISPSIISPSPDHLPQIQNRYGDAQNSGHTTPNPAVGGQHQAAAQSSQAQQMHQPQGQTSHNNNYPYGHPYYNSPYYNAYVNQYGYGHQGGFNAPFGKGGGMYGQPNHGYGMSPQTSYDQHSSSPANVSGFGQSSMHGRESTLGGGMGEYGRSGSTQPTQNQQNTGSGAFGGGMPESFGRSQGGFPAQSLGYGQQQSAQQTGAEDTLKPFGETKAAGGPSPSLGQPGRPGSAANNTAQGGQTGLPPPQSHQQGFGGYPGHLGQASQYGGLGGLGGHQAGAQSHQQGQYGGQYGGGFGGGSYGSYGGRGWGTNYGGTH</sequence>
<feature type="region of interest" description="Disordered" evidence="16">
    <location>
        <begin position="1"/>
        <end position="56"/>
    </location>
</feature>
<dbReference type="OrthoDB" id="5396806at2759"/>
<evidence type="ECO:0000259" key="17">
    <source>
        <dbReference type="Pfam" id="PF02845"/>
    </source>
</evidence>
<keyword evidence="7" id="KW-0963">Cytoplasm</keyword>
<feature type="compositionally biased region" description="Polar residues" evidence="16">
    <location>
        <begin position="879"/>
        <end position="891"/>
    </location>
</feature>
<keyword evidence="15" id="KW-0539">Nucleus</keyword>
<dbReference type="GO" id="GO:0006281">
    <property type="term" value="P:DNA repair"/>
    <property type="evidence" value="ECO:0007669"/>
    <property type="project" value="UniProtKB-KW"/>
</dbReference>
<feature type="region of interest" description="Disordered" evidence="16">
    <location>
        <begin position="697"/>
        <end position="752"/>
    </location>
</feature>
<evidence type="ECO:0000256" key="16">
    <source>
        <dbReference type="SAM" id="MobiDB-lite"/>
    </source>
</evidence>
<feature type="region of interest" description="Disordered" evidence="16">
    <location>
        <begin position="366"/>
        <end position="396"/>
    </location>
</feature>
<feature type="compositionally biased region" description="Polar residues" evidence="16">
    <location>
        <begin position="282"/>
        <end position="294"/>
    </location>
</feature>
<keyword evidence="13" id="KW-0238">DNA-binding</keyword>
<keyword evidence="12" id="KW-0779">Telomere</keyword>
<feature type="compositionally biased region" description="Low complexity" evidence="16">
    <location>
        <begin position="611"/>
        <end position="621"/>
    </location>
</feature>
<feature type="compositionally biased region" description="Polar residues" evidence="16">
    <location>
        <begin position="514"/>
        <end position="530"/>
    </location>
</feature>
<dbReference type="EMBL" id="ML977186">
    <property type="protein sequence ID" value="KAF1982261.1"/>
    <property type="molecule type" value="Genomic_DNA"/>
</dbReference>
<evidence type="ECO:0000256" key="10">
    <source>
        <dbReference type="ARBA" id="ARBA00022786"/>
    </source>
</evidence>
<feature type="region of interest" description="Disordered" evidence="16">
    <location>
        <begin position="452"/>
        <end position="599"/>
    </location>
</feature>
<evidence type="ECO:0000313" key="19">
    <source>
        <dbReference type="Proteomes" id="UP000800041"/>
    </source>
</evidence>
<dbReference type="CDD" id="cd14368">
    <property type="entry name" value="CUE_DEF1_like"/>
    <property type="match status" value="1"/>
</dbReference>
<comment type="subcellular location">
    <subcellularLocation>
        <location evidence="3">Chromosome</location>
        <location evidence="3">Telomere</location>
    </subcellularLocation>
    <subcellularLocation>
        <location evidence="2">Cytoplasm</location>
    </subcellularLocation>
    <subcellularLocation>
        <location evidence="1">Nucleus</location>
    </subcellularLocation>
</comment>
<dbReference type="InterPro" id="IPR003892">
    <property type="entry name" value="CUE"/>
</dbReference>
<dbReference type="Pfam" id="PF02845">
    <property type="entry name" value="CUE"/>
    <property type="match status" value="1"/>
</dbReference>
<name>A0A6G1GMV8_9PEZI</name>
<evidence type="ECO:0000256" key="9">
    <source>
        <dbReference type="ARBA" id="ARBA00022763"/>
    </source>
</evidence>
<gene>
    <name evidence="18" type="ORF">K402DRAFT_424698</name>
</gene>
<evidence type="ECO:0000256" key="1">
    <source>
        <dbReference type="ARBA" id="ARBA00004123"/>
    </source>
</evidence>
<evidence type="ECO:0000256" key="13">
    <source>
        <dbReference type="ARBA" id="ARBA00023125"/>
    </source>
</evidence>
<evidence type="ECO:0000256" key="12">
    <source>
        <dbReference type="ARBA" id="ARBA00022895"/>
    </source>
</evidence>
<feature type="compositionally biased region" description="Gly residues" evidence="16">
    <location>
        <begin position="975"/>
        <end position="1005"/>
    </location>
</feature>
<feature type="compositionally biased region" description="Basic residues" evidence="16">
    <location>
        <begin position="111"/>
        <end position="123"/>
    </location>
</feature>
<proteinExistence type="inferred from homology"/>
<dbReference type="PANTHER" id="PTHR16308">
    <property type="entry name" value="UBIQUITIN ASSOCIATED PROTEIN 2-LIKE/LINGERER"/>
    <property type="match status" value="1"/>
</dbReference>
<dbReference type="GO" id="GO:0000781">
    <property type="term" value="C:chromosome, telomeric region"/>
    <property type="evidence" value="ECO:0007669"/>
    <property type="project" value="UniProtKB-SubCell"/>
</dbReference>
<feature type="domain" description="CUE" evidence="17">
    <location>
        <begin position="64"/>
        <end position="102"/>
    </location>
</feature>
<keyword evidence="6" id="KW-0158">Chromosome</keyword>
<feature type="region of interest" description="Disordered" evidence="16">
    <location>
        <begin position="106"/>
        <end position="335"/>
    </location>
</feature>
<dbReference type="GO" id="GO:0003677">
    <property type="term" value="F:DNA binding"/>
    <property type="evidence" value="ECO:0007669"/>
    <property type="project" value="UniProtKB-KW"/>
</dbReference>
<feature type="compositionally biased region" description="Polar residues" evidence="16">
    <location>
        <begin position="183"/>
        <end position="200"/>
    </location>
</feature>
<reference evidence="18" key="1">
    <citation type="journal article" date="2020" name="Stud. Mycol.">
        <title>101 Dothideomycetes genomes: a test case for predicting lifestyles and emergence of pathogens.</title>
        <authorList>
            <person name="Haridas S."/>
            <person name="Albert R."/>
            <person name="Binder M."/>
            <person name="Bloem J."/>
            <person name="Labutti K."/>
            <person name="Salamov A."/>
            <person name="Andreopoulos B."/>
            <person name="Baker S."/>
            <person name="Barry K."/>
            <person name="Bills G."/>
            <person name="Bluhm B."/>
            <person name="Cannon C."/>
            <person name="Castanera R."/>
            <person name="Culley D."/>
            <person name="Daum C."/>
            <person name="Ezra D."/>
            <person name="Gonzalez J."/>
            <person name="Henrissat B."/>
            <person name="Kuo A."/>
            <person name="Liang C."/>
            <person name="Lipzen A."/>
            <person name="Lutzoni F."/>
            <person name="Magnuson J."/>
            <person name="Mondo S."/>
            <person name="Nolan M."/>
            <person name="Ohm R."/>
            <person name="Pangilinan J."/>
            <person name="Park H.-J."/>
            <person name="Ramirez L."/>
            <person name="Alfaro M."/>
            <person name="Sun H."/>
            <person name="Tritt A."/>
            <person name="Yoshinaga Y."/>
            <person name="Zwiers L.-H."/>
            <person name="Turgeon B."/>
            <person name="Goodwin S."/>
            <person name="Spatafora J."/>
            <person name="Crous P."/>
            <person name="Grigoriev I."/>
        </authorList>
    </citation>
    <scope>NUCLEOTIDE SEQUENCE</scope>
    <source>
        <strain evidence="18">CBS 113979</strain>
    </source>
</reference>
<evidence type="ECO:0000256" key="5">
    <source>
        <dbReference type="ARBA" id="ARBA00020536"/>
    </source>
</evidence>
<feature type="compositionally biased region" description="Pro residues" evidence="16">
    <location>
        <begin position="465"/>
        <end position="480"/>
    </location>
</feature>
<evidence type="ECO:0000256" key="4">
    <source>
        <dbReference type="ARBA" id="ARBA00005491"/>
    </source>
</evidence>
<keyword evidence="11" id="KW-0832">Ubl conjugation</keyword>
<dbReference type="InterPro" id="IPR041803">
    <property type="entry name" value="DEF1_CUE"/>
</dbReference>
<dbReference type="GO" id="GO:0043130">
    <property type="term" value="F:ubiquitin binding"/>
    <property type="evidence" value="ECO:0007669"/>
    <property type="project" value="InterPro"/>
</dbReference>
<feature type="compositionally biased region" description="Low complexity" evidence="16">
    <location>
        <begin position="573"/>
        <end position="590"/>
    </location>
</feature>
<evidence type="ECO:0000256" key="8">
    <source>
        <dbReference type="ARBA" id="ARBA00022553"/>
    </source>
</evidence>
<keyword evidence="8" id="KW-0597">Phosphoprotein</keyword>
<feature type="compositionally biased region" description="Polar residues" evidence="16">
    <location>
        <begin position="622"/>
        <end position="635"/>
    </location>
</feature>
<organism evidence="18 19">
    <name type="scientific">Aulographum hederae CBS 113979</name>
    <dbReference type="NCBI Taxonomy" id="1176131"/>
    <lineage>
        <taxon>Eukaryota</taxon>
        <taxon>Fungi</taxon>
        <taxon>Dikarya</taxon>
        <taxon>Ascomycota</taxon>
        <taxon>Pezizomycotina</taxon>
        <taxon>Dothideomycetes</taxon>
        <taxon>Pleosporomycetidae</taxon>
        <taxon>Aulographales</taxon>
        <taxon>Aulographaceae</taxon>
    </lineage>
</organism>
<dbReference type="PANTHER" id="PTHR16308:SF13">
    <property type="entry name" value="PROTEIN LINGERER"/>
    <property type="match status" value="1"/>
</dbReference>
<feature type="region of interest" description="Disordered" evidence="16">
    <location>
        <begin position="611"/>
        <end position="651"/>
    </location>
</feature>
<accession>A0A6G1GMV8</accession>
<evidence type="ECO:0000313" key="18">
    <source>
        <dbReference type="EMBL" id="KAF1982261.1"/>
    </source>
</evidence>
<dbReference type="InterPro" id="IPR051833">
    <property type="entry name" value="TC-DDR_regulator"/>
</dbReference>
<feature type="compositionally biased region" description="Low complexity" evidence="16">
    <location>
        <begin position="722"/>
        <end position="752"/>
    </location>
</feature>
<feature type="compositionally biased region" description="Polar residues" evidence="16">
    <location>
        <begin position="228"/>
        <end position="239"/>
    </location>
</feature>
<evidence type="ECO:0000256" key="11">
    <source>
        <dbReference type="ARBA" id="ARBA00022843"/>
    </source>
</evidence>
<feature type="compositionally biased region" description="Polar residues" evidence="16">
    <location>
        <begin position="704"/>
        <end position="721"/>
    </location>
</feature>
<dbReference type="GO" id="GO:0005634">
    <property type="term" value="C:nucleus"/>
    <property type="evidence" value="ECO:0007669"/>
    <property type="project" value="UniProtKB-SubCell"/>
</dbReference>
<feature type="compositionally biased region" description="Gly residues" evidence="16">
    <location>
        <begin position="19"/>
        <end position="30"/>
    </location>
</feature>
<evidence type="ECO:0000256" key="2">
    <source>
        <dbReference type="ARBA" id="ARBA00004496"/>
    </source>
</evidence>
<dbReference type="GO" id="GO:0005737">
    <property type="term" value="C:cytoplasm"/>
    <property type="evidence" value="ECO:0007669"/>
    <property type="project" value="UniProtKB-SubCell"/>
</dbReference>
<evidence type="ECO:0000256" key="14">
    <source>
        <dbReference type="ARBA" id="ARBA00023204"/>
    </source>
</evidence>